<dbReference type="AlphaFoldDB" id="A0A1L9S5H5"/>
<evidence type="ECO:0000313" key="4">
    <source>
        <dbReference type="Proteomes" id="UP000184188"/>
    </source>
</evidence>
<dbReference type="SUPFAM" id="SSF51556">
    <property type="entry name" value="Metallo-dependent hydrolases"/>
    <property type="match status" value="1"/>
</dbReference>
<dbReference type="Proteomes" id="UP000184188">
    <property type="component" value="Unassembled WGS sequence"/>
</dbReference>
<dbReference type="InterPro" id="IPR032466">
    <property type="entry name" value="Metal_Hydrolase"/>
</dbReference>
<feature type="domain" description="Amidohydrolase-related" evidence="2">
    <location>
        <begin position="58"/>
        <end position="420"/>
    </location>
</feature>
<dbReference type="InterPro" id="IPR006680">
    <property type="entry name" value="Amidohydro-rel"/>
</dbReference>
<sequence>MSSILLQNATILCHKGEQVQILRQHDLLIENDTIKRIGKNLALSEASSGRVIDCTGKIVSPGFVDTHHHLWQSQLRGRHGDHGFKEYMVTGNMQSFNYEPDDIFWGQLAGCLASIDAGVTTVVDHAHMSYSAEHVKKGIQASVSSGLRTVFCYTPIERIEEWTETVKFADDFLPDWWMPLFDELNQTVGQDGRVMLGLGIELTAPRDVAVALWKRANELGMLVTTHYVAGFMPNIVQILAENSLLSGRIIVSHATGIALSDAATLAENQVYISTTPETELQMGLGEPVALRGKNNSPLSSHTCVGVDCHSNNSSDLITQLRLLVQHMRGQEYLVAQARGEYAAISAKLEHAFNLGTLQGARAMGLEHKIGTLEEGKKADLVVFDTDTPAMVCADSYPLAAILLHASIRDIGMVIIDGAIVKENGQLNVTLDGETVGWKTVAEKLRQSQQDVVQRGETQQLEGVSPWKQ</sequence>
<dbReference type="PANTHER" id="PTHR43794:SF11">
    <property type="entry name" value="AMIDOHYDROLASE-RELATED DOMAIN-CONTAINING PROTEIN"/>
    <property type="match status" value="1"/>
</dbReference>
<proteinExistence type="predicted"/>
<accession>A0A1L9S5H5</accession>
<dbReference type="GeneID" id="34613030"/>
<dbReference type="RefSeq" id="XP_022576922.1">
    <property type="nucleotide sequence ID" value="XM_022726566.1"/>
</dbReference>
<dbReference type="SUPFAM" id="SSF51338">
    <property type="entry name" value="Composite domain of metallo-dependent hydrolases"/>
    <property type="match status" value="1"/>
</dbReference>
<dbReference type="OrthoDB" id="194468at2759"/>
<keyword evidence="4" id="KW-1185">Reference proteome</keyword>
<dbReference type="STRING" id="1073090.A0A1L9S5H5"/>
<dbReference type="PANTHER" id="PTHR43794">
    <property type="entry name" value="AMINOHYDROLASE SSNA-RELATED"/>
    <property type="match status" value="1"/>
</dbReference>
<gene>
    <name evidence="3" type="ORF">ASPZODRAFT_162232</name>
</gene>
<keyword evidence="1" id="KW-0378">Hydrolase</keyword>
<evidence type="ECO:0000259" key="2">
    <source>
        <dbReference type="Pfam" id="PF01979"/>
    </source>
</evidence>
<evidence type="ECO:0000313" key="3">
    <source>
        <dbReference type="EMBL" id="OJJ42412.1"/>
    </source>
</evidence>
<dbReference type="Pfam" id="PF01979">
    <property type="entry name" value="Amidohydro_1"/>
    <property type="match status" value="1"/>
</dbReference>
<dbReference type="InterPro" id="IPR011059">
    <property type="entry name" value="Metal-dep_hydrolase_composite"/>
</dbReference>
<evidence type="ECO:0000256" key="1">
    <source>
        <dbReference type="ARBA" id="ARBA00022801"/>
    </source>
</evidence>
<dbReference type="GO" id="GO:0016810">
    <property type="term" value="F:hydrolase activity, acting on carbon-nitrogen (but not peptide) bonds"/>
    <property type="evidence" value="ECO:0007669"/>
    <property type="project" value="InterPro"/>
</dbReference>
<protein>
    <recommendedName>
        <fullName evidence="2">Amidohydrolase-related domain-containing protein</fullName>
    </recommendedName>
</protein>
<dbReference type="VEuPathDB" id="FungiDB:ASPZODRAFT_162232"/>
<organism evidence="3 4">
    <name type="scientific">Penicilliopsis zonata CBS 506.65</name>
    <dbReference type="NCBI Taxonomy" id="1073090"/>
    <lineage>
        <taxon>Eukaryota</taxon>
        <taxon>Fungi</taxon>
        <taxon>Dikarya</taxon>
        <taxon>Ascomycota</taxon>
        <taxon>Pezizomycotina</taxon>
        <taxon>Eurotiomycetes</taxon>
        <taxon>Eurotiomycetidae</taxon>
        <taxon>Eurotiales</taxon>
        <taxon>Aspergillaceae</taxon>
        <taxon>Penicilliopsis</taxon>
    </lineage>
</organism>
<dbReference type="Gene3D" id="3.20.20.140">
    <property type="entry name" value="Metal-dependent hydrolases"/>
    <property type="match status" value="1"/>
</dbReference>
<name>A0A1L9S5H5_9EURO</name>
<reference evidence="4" key="1">
    <citation type="journal article" date="2017" name="Genome Biol.">
        <title>Comparative genomics reveals high biological diversity and specific adaptations in the industrially and medically important fungal genus Aspergillus.</title>
        <authorList>
            <person name="de Vries R.P."/>
            <person name="Riley R."/>
            <person name="Wiebenga A."/>
            <person name="Aguilar-Osorio G."/>
            <person name="Amillis S."/>
            <person name="Uchima C.A."/>
            <person name="Anderluh G."/>
            <person name="Asadollahi M."/>
            <person name="Askin M."/>
            <person name="Barry K."/>
            <person name="Battaglia E."/>
            <person name="Bayram O."/>
            <person name="Benocci T."/>
            <person name="Braus-Stromeyer S.A."/>
            <person name="Caldana C."/>
            <person name="Canovas D."/>
            <person name="Cerqueira G.C."/>
            <person name="Chen F."/>
            <person name="Chen W."/>
            <person name="Choi C."/>
            <person name="Clum A."/>
            <person name="Dos Santos R.A."/>
            <person name="Damasio A.R."/>
            <person name="Diallinas G."/>
            <person name="Emri T."/>
            <person name="Fekete E."/>
            <person name="Flipphi M."/>
            <person name="Freyberg S."/>
            <person name="Gallo A."/>
            <person name="Gournas C."/>
            <person name="Habgood R."/>
            <person name="Hainaut M."/>
            <person name="Harispe M.L."/>
            <person name="Henrissat B."/>
            <person name="Hilden K.S."/>
            <person name="Hope R."/>
            <person name="Hossain A."/>
            <person name="Karabika E."/>
            <person name="Karaffa L."/>
            <person name="Karanyi Z."/>
            <person name="Krasevec N."/>
            <person name="Kuo A."/>
            <person name="Kusch H."/>
            <person name="LaButti K."/>
            <person name="Lagendijk E.L."/>
            <person name="Lapidus A."/>
            <person name="Levasseur A."/>
            <person name="Lindquist E."/>
            <person name="Lipzen A."/>
            <person name="Logrieco A.F."/>
            <person name="MacCabe A."/>
            <person name="Maekelae M.R."/>
            <person name="Malavazi I."/>
            <person name="Melin P."/>
            <person name="Meyer V."/>
            <person name="Mielnichuk N."/>
            <person name="Miskei M."/>
            <person name="Molnar A.P."/>
            <person name="Mule G."/>
            <person name="Ngan C.Y."/>
            <person name="Orejas M."/>
            <person name="Orosz E."/>
            <person name="Ouedraogo J.P."/>
            <person name="Overkamp K.M."/>
            <person name="Park H.-S."/>
            <person name="Perrone G."/>
            <person name="Piumi F."/>
            <person name="Punt P.J."/>
            <person name="Ram A.F."/>
            <person name="Ramon A."/>
            <person name="Rauscher S."/>
            <person name="Record E."/>
            <person name="Riano-Pachon D.M."/>
            <person name="Robert V."/>
            <person name="Roehrig J."/>
            <person name="Ruller R."/>
            <person name="Salamov A."/>
            <person name="Salih N.S."/>
            <person name="Samson R.A."/>
            <person name="Sandor E."/>
            <person name="Sanguinetti M."/>
            <person name="Schuetze T."/>
            <person name="Sepcic K."/>
            <person name="Shelest E."/>
            <person name="Sherlock G."/>
            <person name="Sophianopoulou V."/>
            <person name="Squina F.M."/>
            <person name="Sun H."/>
            <person name="Susca A."/>
            <person name="Todd R.B."/>
            <person name="Tsang A."/>
            <person name="Unkles S.E."/>
            <person name="van de Wiele N."/>
            <person name="van Rossen-Uffink D."/>
            <person name="Oliveira J.V."/>
            <person name="Vesth T.C."/>
            <person name="Visser J."/>
            <person name="Yu J.-H."/>
            <person name="Zhou M."/>
            <person name="Andersen M.R."/>
            <person name="Archer D.B."/>
            <person name="Baker S.E."/>
            <person name="Benoit I."/>
            <person name="Brakhage A.A."/>
            <person name="Braus G.H."/>
            <person name="Fischer R."/>
            <person name="Frisvad J.C."/>
            <person name="Goldman G.H."/>
            <person name="Houbraken J."/>
            <person name="Oakley B."/>
            <person name="Pocsi I."/>
            <person name="Scazzocchio C."/>
            <person name="Seiboth B."/>
            <person name="vanKuyk P.A."/>
            <person name="Wortman J."/>
            <person name="Dyer P.S."/>
            <person name="Grigoriev I.V."/>
        </authorList>
    </citation>
    <scope>NUCLEOTIDE SEQUENCE [LARGE SCALE GENOMIC DNA]</scope>
    <source>
        <strain evidence="4">CBS 506.65</strain>
    </source>
</reference>
<dbReference type="InterPro" id="IPR050287">
    <property type="entry name" value="MTA/SAH_deaminase"/>
</dbReference>
<dbReference type="Gene3D" id="2.30.40.10">
    <property type="entry name" value="Urease, subunit C, domain 1"/>
    <property type="match status" value="1"/>
</dbReference>
<dbReference type="EMBL" id="KV878360">
    <property type="protein sequence ID" value="OJJ42412.1"/>
    <property type="molecule type" value="Genomic_DNA"/>
</dbReference>